<feature type="transmembrane region" description="Helical" evidence="7">
    <location>
        <begin position="75"/>
        <end position="93"/>
    </location>
</feature>
<evidence type="ECO:0000256" key="6">
    <source>
        <dbReference type="ARBA" id="ARBA00023136"/>
    </source>
</evidence>
<keyword evidence="4 7" id="KW-0812">Transmembrane</keyword>
<dbReference type="InterPro" id="IPR011701">
    <property type="entry name" value="MFS"/>
</dbReference>
<evidence type="ECO:0000256" key="1">
    <source>
        <dbReference type="ARBA" id="ARBA00004651"/>
    </source>
</evidence>
<feature type="transmembrane region" description="Helical" evidence="7">
    <location>
        <begin position="165"/>
        <end position="184"/>
    </location>
</feature>
<feature type="transmembrane region" description="Helical" evidence="7">
    <location>
        <begin position="300"/>
        <end position="323"/>
    </location>
</feature>
<name>A0ABU0EAR4_9CELL</name>
<dbReference type="Gene3D" id="1.20.1250.20">
    <property type="entry name" value="MFS general substrate transporter like domains"/>
    <property type="match status" value="1"/>
</dbReference>
<keyword evidence="5 7" id="KW-1133">Transmembrane helix</keyword>
<feature type="transmembrane region" description="Helical" evidence="7">
    <location>
        <begin position="105"/>
        <end position="124"/>
    </location>
</feature>
<proteinExistence type="predicted"/>
<evidence type="ECO:0000256" key="2">
    <source>
        <dbReference type="ARBA" id="ARBA00022448"/>
    </source>
</evidence>
<evidence type="ECO:0000256" key="4">
    <source>
        <dbReference type="ARBA" id="ARBA00022692"/>
    </source>
</evidence>
<evidence type="ECO:0000256" key="3">
    <source>
        <dbReference type="ARBA" id="ARBA00022475"/>
    </source>
</evidence>
<dbReference type="SUPFAM" id="SSF103473">
    <property type="entry name" value="MFS general substrate transporter"/>
    <property type="match status" value="1"/>
</dbReference>
<reference evidence="9 10" key="1">
    <citation type="submission" date="2023-07" db="EMBL/GenBank/DDBJ databases">
        <title>Sorghum-associated microbial communities from plants grown in Nebraska, USA.</title>
        <authorList>
            <person name="Schachtman D."/>
        </authorList>
    </citation>
    <scope>NUCLEOTIDE SEQUENCE [LARGE SCALE GENOMIC DNA]</scope>
    <source>
        <strain evidence="9 10">BE332</strain>
    </source>
</reference>
<evidence type="ECO:0000313" key="10">
    <source>
        <dbReference type="Proteomes" id="UP001239626"/>
    </source>
</evidence>
<keyword evidence="2" id="KW-0813">Transport</keyword>
<dbReference type="InterPro" id="IPR036259">
    <property type="entry name" value="MFS_trans_sf"/>
</dbReference>
<comment type="caution">
    <text evidence="9">The sequence shown here is derived from an EMBL/GenBank/DDBJ whole genome shotgun (WGS) entry which is preliminary data.</text>
</comment>
<sequence>MPQLDRRAGFWTAALVAALALWASGAPTVVYPLYAHEWGLTPTTTTLIFAVYPLVLVPVLVLFGNLSDVIGRRATMLYGLAALGLGALAFGLAPDLAWVLVGRALMGVGVGLSLSPATAAMIEFSSPGQQARASSATTAATATGLALATLVGGALVQYGPWPTHLTFWVLVVVTALSAALVWLLPRHTRDETAGPWRPRRPHVPRDARAPFVAGTLAVSGAYAMGAIFLALGAQIARDLVRSDDALVGGAIISVSAVVIGVVAVLARRLAPRTAVTIGPPAAALGLALLIGAGLAHSLPLFLASSVVAGAGYSLLFSGGLGLVTLSAPVHHRAAVLSAAYVVAYVLQAAAALGIGALATSSTLLRALEIGSPLVLALGVAALVVARTGHRAAPVASNAVRSAAEAVSR</sequence>
<feature type="transmembrane region" description="Helical" evidence="7">
    <location>
        <begin position="209"/>
        <end position="233"/>
    </location>
</feature>
<feature type="transmembrane region" description="Helical" evidence="7">
    <location>
        <begin position="136"/>
        <end position="159"/>
    </location>
</feature>
<evidence type="ECO:0000259" key="8">
    <source>
        <dbReference type="PROSITE" id="PS50850"/>
    </source>
</evidence>
<gene>
    <name evidence="9" type="ORF">J2X26_000660</name>
</gene>
<feature type="transmembrane region" description="Helical" evidence="7">
    <location>
        <begin position="41"/>
        <end position="63"/>
    </location>
</feature>
<dbReference type="EMBL" id="JAUSVB010000001">
    <property type="protein sequence ID" value="MDQ0372363.1"/>
    <property type="molecule type" value="Genomic_DNA"/>
</dbReference>
<evidence type="ECO:0000256" key="7">
    <source>
        <dbReference type="SAM" id="Phobius"/>
    </source>
</evidence>
<protein>
    <submittedName>
        <fullName evidence="9">MFS family permease</fullName>
    </submittedName>
</protein>
<feature type="transmembrane region" description="Helical" evidence="7">
    <location>
        <begin position="363"/>
        <end position="385"/>
    </location>
</feature>
<dbReference type="InterPro" id="IPR050171">
    <property type="entry name" value="MFS_Transporters"/>
</dbReference>
<dbReference type="InterPro" id="IPR020846">
    <property type="entry name" value="MFS_dom"/>
</dbReference>
<keyword evidence="3" id="KW-1003">Cell membrane</keyword>
<dbReference type="PANTHER" id="PTHR23517">
    <property type="entry name" value="RESISTANCE PROTEIN MDTM, PUTATIVE-RELATED-RELATED"/>
    <property type="match status" value="1"/>
</dbReference>
<feature type="transmembrane region" description="Helical" evidence="7">
    <location>
        <begin position="273"/>
        <end position="294"/>
    </location>
</feature>
<keyword evidence="10" id="KW-1185">Reference proteome</keyword>
<feature type="domain" description="Major facilitator superfamily (MFS) profile" evidence="8">
    <location>
        <begin position="1"/>
        <end position="388"/>
    </location>
</feature>
<evidence type="ECO:0000256" key="5">
    <source>
        <dbReference type="ARBA" id="ARBA00022989"/>
    </source>
</evidence>
<evidence type="ECO:0000313" key="9">
    <source>
        <dbReference type="EMBL" id="MDQ0372363.1"/>
    </source>
</evidence>
<dbReference type="PROSITE" id="PS50850">
    <property type="entry name" value="MFS"/>
    <property type="match status" value="1"/>
</dbReference>
<dbReference type="PANTHER" id="PTHR23517:SF13">
    <property type="entry name" value="MAJOR FACILITATOR SUPERFAMILY MFS_1"/>
    <property type="match status" value="1"/>
</dbReference>
<keyword evidence="6 7" id="KW-0472">Membrane</keyword>
<dbReference type="Pfam" id="PF07690">
    <property type="entry name" value="MFS_1"/>
    <property type="match status" value="1"/>
</dbReference>
<feature type="transmembrane region" description="Helical" evidence="7">
    <location>
        <begin position="335"/>
        <end position="357"/>
    </location>
</feature>
<dbReference type="RefSeq" id="WP_307489800.1">
    <property type="nucleotide sequence ID" value="NZ_JAUSVB010000001.1"/>
</dbReference>
<comment type="subcellular location">
    <subcellularLocation>
        <location evidence="1">Cell membrane</location>
        <topology evidence="1">Multi-pass membrane protein</topology>
    </subcellularLocation>
</comment>
<dbReference type="Proteomes" id="UP001239626">
    <property type="component" value="Unassembled WGS sequence"/>
</dbReference>
<feature type="transmembrane region" description="Helical" evidence="7">
    <location>
        <begin position="245"/>
        <end position="266"/>
    </location>
</feature>
<accession>A0ABU0EAR4</accession>
<organism evidence="9 10">
    <name type="scientific">Cellulomonas humilata</name>
    <dbReference type="NCBI Taxonomy" id="144055"/>
    <lineage>
        <taxon>Bacteria</taxon>
        <taxon>Bacillati</taxon>
        <taxon>Actinomycetota</taxon>
        <taxon>Actinomycetes</taxon>
        <taxon>Micrococcales</taxon>
        <taxon>Cellulomonadaceae</taxon>
        <taxon>Cellulomonas</taxon>
    </lineage>
</organism>